<sequence>MPDAALQRVPDEEPAELVEALAPADQREAAMPPTANGATVPGEPQYLLQIQVSKSSRTHRAEFSAGSFGHAWVALYKKEPGRKAHCTTYGFFPAESMNAAGALRTVPGVVKTDYDQPSNATAKLDPIGLTEGQAQKVRAYARVNRDYNLATYNCTSFARGLYKAATGLDAPGMRLPLLENPNLLQDSIKQFNQDQKVARKGPLIKAADDSDSETESEPDEIWENHRKAPVPADAPAAAPAPLPQGPRFELE</sequence>
<evidence type="ECO:0000256" key="1">
    <source>
        <dbReference type="SAM" id="MobiDB-lite"/>
    </source>
</evidence>
<dbReference type="RefSeq" id="WP_344379298.1">
    <property type="nucleotide sequence ID" value="NZ_BAAASQ010000025.1"/>
</dbReference>
<evidence type="ECO:0008006" key="4">
    <source>
        <dbReference type="Google" id="ProtNLM"/>
    </source>
</evidence>
<accession>A0ABV9UPH6</accession>
<keyword evidence="3" id="KW-1185">Reference proteome</keyword>
<feature type="region of interest" description="Disordered" evidence="1">
    <location>
        <begin position="194"/>
        <end position="251"/>
    </location>
</feature>
<comment type="caution">
    <text evidence="2">The sequence shown here is derived from an EMBL/GenBank/DDBJ whole genome shotgun (WGS) entry which is preliminary data.</text>
</comment>
<name>A0ABV9UPH6_9ACTN</name>
<protein>
    <recommendedName>
        <fullName evidence="4">PPPDE domain-containing protein</fullName>
    </recommendedName>
</protein>
<gene>
    <name evidence="2" type="ORF">ACFPFX_18935</name>
</gene>
<dbReference type="Proteomes" id="UP001595834">
    <property type="component" value="Unassembled WGS sequence"/>
</dbReference>
<evidence type="ECO:0000313" key="3">
    <source>
        <dbReference type="Proteomes" id="UP001595834"/>
    </source>
</evidence>
<reference evidence="3" key="1">
    <citation type="journal article" date="2019" name="Int. J. Syst. Evol. Microbiol.">
        <title>The Global Catalogue of Microorganisms (GCM) 10K type strain sequencing project: providing services to taxonomists for standard genome sequencing and annotation.</title>
        <authorList>
            <consortium name="The Broad Institute Genomics Platform"/>
            <consortium name="The Broad Institute Genome Sequencing Center for Infectious Disease"/>
            <person name="Wu L."/>
            <person name="Ma J."/>
        </authorList>
    </citation>
    <scope>NUCLEOTIDE SEQUENCE [LARGE SCALE GENOMIC DNA]</scope>
    <source>
        <strain evidence="3">CCM 7224</strain>
    </source>
</reference>
<feature type="compositionally biased region" description="Acidic residues" evidence="1">
    <location>
        <begin position="209"/>
        <end position="221"/>
    </location>
</feature>
<evidence type="ECO:0000313" key="2">
    <source>
        <dbReference type="EMBL" id="MFC4958363.1"/>
    </source>
</evidence>
<proteinExistence type="predicted"/>
<organism evidence="2 3">
    <name type="scientific">Streptomyces mauvecolor</name>
    <dbReference type="NCBI Taxonomy" id="58345"/>
    <lineage>
        <taxon>Bacteria</taxon>
        <taxon>Bacillati</taxon>
        <taxon>Actinomycetota</taxon>
        <taxon>Actinomycetes</taxon>
        <taxon>Kitasatosporales</taxon>
        <taxon>Streptomycetaceae</taxon>
        <taxon>Streptomyces</taxon>
    </lineage>
</organism>
<dbReference type="EMBL" id="JBHSIZ010000018">
    <property type="protein sequence ID" value="MFC4958363.1"/>
    <property type="molecule type" value="Genomic_DNA"/>
</dbReference>